<name>W9G9Z7_9MICO</name>
<dbReference type="STRING" id="1386089.N865_07030"/>
<feature type="chain" id="PRO_5038762245" evidence="1">
    <location>
        <begin position="36"/>
        <end position="445"/>
    </location>
</feature>
<sequence>MASRTTPRMASRKATRTTRTGRIAVTAALSVGVLAALTACGGGSDAADAAKTSSASGPVTLTLATFNQFGYDELIPEFEATHPNIKVTHKKAATSNEARDNFFTRLAAGSGMADVEAVEVDWLPEMLQYSDKFNDLNSPDVQGRWLDWKAKAATDAKGHLIGYGTDSGPEAICYRSDLFKKAGLPSDRDSVAKFFGTTWDSYFAAGKQFKAKSNVPFFDSIGATYQGMINQVQAAYENPSDGTVTATDNPEVKKIYDQVVQAGITDGLSAKLQQWSDDWTASFQKDGFATMLCPGWMVGVIEGNAKGVKGWDVANTFPGGGGNWGGSYLTVPKQSAHPKEAQELAAWLTAPEQQIKAFKKVGAFPSQKAALESPELAAVTVASFNNAPTGKIFAERAKAVTMSPFKGTKYFAINDAMQQALTRVEQGTSPQDSWNKWVSDVKALG</sequence>
<dbReference type="InterPro" id="IPR006059">
    <property type="entry name" value="SBP"/>
</dbReference>
<dbReference type="PANTHER" id="PTHR43649:SF32">
    <property type="entry name" value="SUGAR BINDING SECRETED PROTEIN"/>
    <property type="match status" value="1"/>
</dbReference>
<accession>W9G9Z7</accession>
<comment type="caution">
    <text evidence="2">The sequence shown here is derived from an EMBL/GenBank/DDBJ whole genome shotgun (WGS) entry which is preliminary data.</text>
</comment>
<dbReference type="SUPFAM" id="SSF53850">
    <property type="entry name" value="Periplasmic binding protein-like II"/>
    <property type="match status" value="1"/>
</dbReference>
<dbReference type="PATRIC" id="fig|1386089.3.peg.1639"/>
<dbReference type="PANTHER" id="PTHR43649">
    <property type="entry name" value="ARABINOSE-BINDING PROTEIN-RELATED"/>
    <property type="match status" value="1"/>
</dbReference>
<evidence type="ECO:0000313" key="2">
    <source>
        <dbReference type="EMBL" id="EWT02042.1"/>
    </source>
</evidence>
<dbReference type="AlphaFoldDB" id="W9G9Z7"/>
<dbReference type="EMBL" id="AWSA01000014">
    <property type="protein sequence ID" value="EWT02042.1"/>
    <property type="molecule type" value="Genomic_DNA"/>
</dbReference>
<keyword evidence="1" id="KW-0732">Signal</keyword>
<evidence type="ECO:0000313" key="3">
    <source>
        <dbReference type="Proteomes" id="UP000019489"/>
    </source>
</evidence>
<protein>
    <submittedName>
        <fullName evidence="2">ABC transporter substrate-binding protein</fullName>
    </submittedName>
</protein>
<dbReference type="Gene3D" id="3.40.190.10">
    <property type="entry name" value="Periplasmic binding protein-like II"/>
    <property type="match status" value="1"/>
</dbReference>
<dbReference type="InterPro" id="IPR050490">
    <property type="entry name" value="Bact_solute-bd_prot1"/>
</dbReference>
<reference evidence="2 3" key="1">
    <citation type="submission" date="2013-08" db="EMBL/GenBank/DDBJ databases">
        <title>Intrasporangium oryzae NRRL B-24470.</title>
        <authorList>
            <person name="Liu H."/>
            <person name="Wang G."/>
        </authorList>
    </citation>
    <scope>NUCLEOTIDE SEQUENCE [LARGE SCALE GENOMIC DNA]</scope>
    <source>
        <strain evidence="2 3">NRRL B-24470</strain>
    </source>
</reference>
<gene>
    <name evidence="2" type="ORF">N865_07030</name>
</gene>
<evidence type="ECO:0000256" key="1">
    <source>
        <dbReference type="SAM" id="SignalP"/>
    </source>
</evidence>
<dbReference type="eggNOG" id="COG1653">
    <property type="taxonomic scope" value="Bacteria"/>
</dbReference>
<dbReference type="Pfam" id="PF13416">
    <property type="entry name" value="SBP_bac_8"/>
    <property type="match status" value="1"/>
</dbReference>
<proteinExistence type="predicted"/>
<organism evidence="2 3">
    <name type="scientific">Intrasporangium oryzae NRRL B-24470</name>
    <dbReference type="NCBI Taxonomy" id="1386089"/>
    <lineage>
        <taxon>Bacteria</taxon>
        <taxon>Bacillati</taxon>
        <taxon>Actinomycetota</taxon>
        <taxon>Actinomycetes</taxon>
        <taxon>Micrococcales</taxon>
        <taxon>Intrasporangiaceae</taxon>
        <taxon>Intrasporangium</taxon>
    </lineage>
</organism>
<dbReference type="Proteomes" id="UP000019489">
    <property type="component" value="Unassembled WGS sequence"/>
</dbReference>
<keyword evidence="3" id="KW-1185">Reference proteome</keyword>
<feature type="signal peptide" evidence="1">
    <location>
        <begin position="1"/>
        <end position="35"/>
    </location>
</feature>